<protein>
    <submittedName>
        <fullName evidence="1">Uncharacterized protein</fullName>
    </submittedName>
</protein>
<accession>A0AAN9P3K8</accession>
<evidence type="ECO:0000313" key="1">
    <source>
        <dbReference type="EMBL" id="KAK7284597.1"/>
    </source>
</evidence>
<dbReference type="AlphaFoldDB" id="A0AAN9P3K8"/>
<gene>
    <name evidence="1" type="ORF">RJT34_19346</name>
</gene>
<dbReference type="EMBL" id="JAYKXN010000005">
    <property type="protein sequence ID" value="KAK7284597.1"/>
    <property type="molecule type" value="Genomic_DNA"/>
</dbReference>
<sequence>MNSLCFSLSICIPSPSELLYEALSPFSSAFLVFPTVLLERLTAESQDVKEAKWILIKPKMVSVPEILTKVFRAACQVWNQSKAGNWRVNGEDEVESFGLSGRNQLCEY</sequence>
<proteinExistence type="predicted"/>
<organism evidence="1 2">
    <name type="scientific">Clitoria ternatea</name>
    <name type="common">Butterfly pea</name>
    <dbReference type="NCBI Taxonomy" id="43366"/>
    <lineage>
        <taxon>Eukaryota</taxon>
        <taxon>Viridiplantae</taxon>
        <taxon>Streptophyta</taxon>
        <taxon>Embryophyta</taxon>
        <taxon>Tracheophyta</taxon>
        <taxon>Spermatophyta</taxon>
        <taxon>Magnoliopsida</taxon>
        <taxon>eudicotyledons</taxon>
        <taxon>Gunneridae</taxon>
        <taxon>Pentapetalae</taxon>
        <taxon>rosids</taxon>
        <taxon>fabids</taxon>
        <taxon>Fabales</taxon>
        <taxon>Fabaceae</taxon>
        <taxon>Papilionoideae</taxon>
        <taxon>50 kb inversion clade</taxon>
        <taxon>NPAAA clade</taxon>
        <taxon>indigoferoid/millettioid clade</taxon>
        <taxon>Phaseoleae</taxon>
        <taxon>Clitoria</taxon>
    </lineage>
</organism>
<reference evidence="1 2" key="1">
    <citation type="submission" date="2024-01" db="EMBL/GenBank/DDBJ databases">
        <title>The genomes of 5 underutilized Papilionoideae crops provide insights into root nodulation and disease resistance.</title>
        <authorList>
            <person name="Yuan L."/>
        </authorList>
    </citation>
    <scope>NUCLEOTIDE SEQUENCE [LARGE SCALE GENOMIC DNA]</scope>
    <source>
        <strain evidence="1">LY-2023</strain>
        <tissue evidence="1">Leaf</tissue>
    </source>
</reference>
<evidence type="ECO:0000313" key="2">
    <source>
        <dbReference type="Proteomes" id="UP001359559"/>
    </source>
</evidence>
<dbReference type="Proteomes" id="UP001359559">
    <property type="component" value="Unassembled WGS sequence"/>
</dbReference>
<keyword evidence="2" id="KW-1185">Reference proteome</keyword>
<name>A0AAN9P3K8_CLITE</name>
<comment type="caution">
    <text evidence="1">The sequence shown here is derived from an EMBL/GenBank/DDBJ whole genome shotgun (WGS) entry which is preliminary data.</text>
</comment>